<dbReference type="Pfam" id="PF03224">
    <property type="entry name" value="V-ATPase_H_N"/>
    <property type="match status" value="1"/>
</dbReference>
<sequence length="166" mass="19802">MTDVSSRLERVMSNESDIKVAVAATSLLHQKANDIRQKCISWRSYHSSQMISDRDFKFITLYEKVTAENRAEFVQQHAMEMAETFLTMLSTVSKDETIQYILCLIDELFLEDRNRVEIFHTYCSKHKETLWKNFFPLLLRNDEFIQNMRLLECQKSTRIWRSNTLF</sequence>
<dbReference type="Gene3D" id="1.25.10.10">
    <property type="entry name" value="Leucine-rich Repeat Variant"/>
    <property type="match status" value="1"/>
</dbReference>
<dbReference type="OrthoDB" id="10263554at2759"/>
<gene>
    <name evidence="1" type="ORF">BLA29_010827</name>
</gene>
<comment type="caution">
    <text evidence="1">The sequence shown here is derived from an EMBL/GenBank/DDBJ whole genome shotgun (WGS) entry which is preliminary data.</text>
</comment>
<reference evidence="1 2" key="1">
    <citation type="submission" date="2017-03" db="EMBL/GenBank/DDBJ databases">
        <title>Genome Survey of Euroglyphus maynei.</title>
        <authorList>
            <person name="Arlian L.G."/>
            <person name="Morgan M.S."/>
            <person name="Rider S.D."/>
        </authorList>
    </citation>
    <scope>NUCLEOTIDE SEQUENCE [LARGE SCALE GENOMIC DNA]</scope>
    <source>
        <strain evidence="1">Arlian Lab</strain>
        <tissue evidence="1">Whole body</tissue>
    </source>
</reference>
<proteinExistence type="predicted"/>
<dbReference type="GO" id="GO:0046961">
    <property type="term" value="F:proton-transporting ATPase activity, rotational mechanism"/>
    <property type="evidence" value="ECO:0007669"/>
    <property type="project" value="InterPro"/>
</dbReference>
<dbReference type="InterPro" id="IPR011989">
    <property type="entry name" value="ARM-like"/>
</dbReference>
<dbReference type="PANTHER" id="PTHR10698">
    <property type="entry name" value="V-TYPE PROTON ATPASE SUBUNIT H"/>
    <property type="match status" value="1"/>
</dbReference>
<dbReference type="InterPro" id="IPR004908">
    <property type="entry name" value="ATPase_V1-cplx_hsu"/>
</dbReference>
<dbReference type="GO" id="GO:0005765">
    <property type="term" value="C:lysosomal membrane"/>
    <property type="evidence" value="ECO:0007669"/>
    <property type="project" value="TreeGrafter"/>
</dbReference>
<protein>
    <submittedName>
        <fullName evidence="1">V-type proton ATPase subunit H-like protein</fullName>
    </submittedName>
</protein>
<dbReference type="InterPro" id="IPR016024">
    <property type="entry name" value="ARM-type_fold"/>
</dbReference>
<keyword evidence="2" id="KW-1185">Reference proteome</keyword>
<evidence type="ECO:0000313" key="1">
    <source>
        <dbReference type="EMBL" id="OTF77836.1"/>
    </source>
</evidence>
<dbReference type="EMBL" id="MUJZ01030670">
    <property type="protein sequence ID" value="OTF77836.1"/>
    <property type="molecule type" value="Genomic_DNA"/>
</dbReference>
<dbReference type="SUPFAM" id="SSF48371">
    <property type="entry name" value="ARM repeat"/>
    <property type="match status" value="1"/>
</dbReference>
<organism evidence="1 2">
    <name type="scientific">Euroglyphus maynei</name>
    <name type="common">Mayne's house dust mite</name>
    <dbReference type="NCBI Taxonomy" id="6958"/>
    <lineage>
        <taxon>Eukaryota</taxon>
        <taxon>Metazoa</taxon>
        <taxon>Ecdysozoa</taxon>
        <taxon>Arthropoda</taxon>
        <taxon>Chelicerata</taxon>
        <taxon>Arachnida</taxon>
        <taxon>Acari</taxon>
        <taxon>Acariformes</taxon>
        <taxon>Sarcoptiformes</taxon>
        <taxon>Astigmata</taxon>
        <taxon>Psoroptidia</taxon>
        <taxon>Analgoidea</taxon>
        <taxon>Pyroglyphidae</taxon>
        <taxon>Pyroglyphinae</taxon>
        <taxon>Euroglyphus</taxon>
    </lineage>
</organism>
<dbReference type="GO" id="GO:0000221">
    <property type="term" value="C:vacuolar proton-transporting V-type ATPase, V1 domain"/>
    <property type="evidence" value="ECO:0007669"/>
    <property type="project" value="InterPro"/>
</dbReference>
<evidence type="ECO:0000313" key="2">
    <source>
        <dbReference type="Proteomes" id="UP000194236"/>
    </source>
</evidence>
<dbReference type="AlphaFoldDB" id="A0A1Y3BE06"/>
<accession>A0A1Y3BE06</accession>
<dbReference type="PANTHER" id="PTHR10698:SF0">
    <property type="entry name" value="V-TYPE PROTON ATPASE SUBUNIT H"/>
    <property type="match status" value="1"/>
</dbReference>
<name>A0A1Y3BE06_EURMA</name>
<dbReference type="Proteomes" id="UP000194236">
    <property type="component" value="Unassembled WGS sequence"/>
</dbReference>